<dbReference type="AlphaFoldDB" id="A0A645BFH4"/>
<dbReference type="InterPro" id="IPR012340">
    <property type="entry name" value="NA-bd_OB-fold"/>
</dbReference>
<dbReference type="InterPro" id="IPR050180">
    <property type="entry name" value="RNR_Ribonuclease"/>
</dbReference>
<dbReference type="GO" id="GO:0008859">
    <property type="term" value="F:exoribonuclease II activity"/>
    <property type="evidence" value="ECO:0007669"/>
    <property type="project" value="UniProtKB-EC"/>
</dbReference>
<dbReference type="EMBL" id="VSSQ01018602">
    <property type="protein sequence ID" value="MPM61933.1"/>
    <property type="molecule type" value="Genomic_DNA"/>
</dbReference>
<evidence type="ECO:0000256" key="2">
    <source>
        <dbReference type="ARBA" id="ARBA00022801"/>
    </source>
</evidence>
<keyword evidence="2 6" id="KW-0378">Hydrolase</keyword>
<dbReference type="Pfam" id="PF17876">
    <property type="entry name" value="CSD2"/>
    <property type="match status" value="1"/>
</dbReference>
<dbReference type="InterPro" id="IPR040476">
    <property type="entry name" value="CSD2"/>
</dbReference>
<feature type="domain" description="Cold-shock" evidence="4">
    <location>
        <begin position="2"/>
        <end position="56"/>
    </location>
</feature>
<evidence type="ECO:0000256" key="1">
    <source>
        <dbReference type="ARBA" id="ARBA00022722"/>
    </source>
</evidence>
<proteinExistence type="predicted"/>
<dbReference type="EC" id="3.1.13.1" evidence="6"/>
<sequence>MTREGYGFIIREGFDDDIFVSARKMRHALHGDTVKVVMTSKKTNTRRIEGEVIEIIERSKKPIIGILQIAGSQAWVITESKNMPYDIRIPLESIDVKENGLKVAALVDDWPRKSDEPFGHIIDILGAPGDNNTEMHAILAEFGLPYKFEANVEKEADKISEIISLDEIKSRRDFRKVPTLTIDPADAKDFDDALSLQKLENGNWEIGVHIADVTHYVRPGSLIEKEALDRATSVYLVDRTVPMLPEKLSNKLCSLRPNEEKLCF</sequence>
<feature type="domain" description="RNB" evidence="5">
    <location>
        <begin position="171"/>
        <end position="264"/>
    </location>
</feature>
<dbReference type="InterPro" id="IPR013223">
    <property type="entry name" value="RNase_B_OB_dom"/>
</dbReference>
<reference evidence="6" key="1">
    <citation type="submission" date="2019-08" db="EMBL/GenBank/DDBJ databases">
        <authorList>
            <person name="Kucharzyk K."/>
            <person name="Murdoch R.W."/>
            <person name="Higgins S."/>
            <person name="Loffler F."/>
        </authorList>
    </citation>
    <scope>NUCLEOTIDE SEQUENCE</scope>
</reference>
<dbReference type="GO" id="GO:0005829">
    <property type="term" value="C:cytosol"/>
    <property type="evidence" value="ECO:0007669"/>
    <property type="project" value="TreeGrafter"/>
</dbReference>
<evidence type="ECO:0000313" key="6">
    <source>
        <dbReference type="EMBL" id="MPM61933.1"/>
    </source>
</evidence>
<dbReference type="Pfam" id="PF00773">
    <property type="entry name" value="RNB"/>
    <property type="match status" value="1"/>
</dbReference>
<evidence type="ECO:0000256" key="3">
    <source>
        <dbReference type="ARBA" id="ARBA00022839"/>
    </source>
</evidence>
<dbReference type="PANTHER" id="PTHR23355:SF9">
    <property type="entry name" value="DIS3-LIKE EXONUCLEASE 2"/>
    <property type="match status" value="1"/>
</dbReference>
<dbReference type="Gene3D" id="2.40.50.140">
    <property type="entry name" value="Nucleic acid-binding proteins"/>
    <property type="match status" value="1"/>
</dbReference>
<dbReference type="InterPro" id="IPR001900">
    <property type="entry name" value="RNase_II/R"/>
</dbReference>
<gene>
    <name evidence="6" type="primary">rnr_33</name>
    <name evidence="6" type="ORF">SDC9_108797</name>
</gene>
<dbReference type="GO" id="GO:0006402">
    <property type="term" value="P:mRNA catabolic process"/>
    <property type="evidence" value="ECO:0007669"/>
    <property type="project" value="TreeGrafter"/>
</dbReference>
<dbReference type="Pfam" id="PF08206">
    <property type="entry name" value="OB_RNB"/>
    <property type="match status" value="1"/>
</dbReference>
<protein>
    <submittedName>
        <fullName evidence="6">Ribonuclease R</fullName>
        <ecNumber evidence="6">3.1.13.1</ecNumber>
    </submittedName>
</protein>
<dbReference type="SMART" id="SM00357">
    <property type="entry name" value="CSP"/>
    <property type="match status" value="1"/>
</dbReference>
<dbReference type="PANTHER" id="PTHR23355">
    <property type="entry name" value="RIBONUCLEASE"/>
    <property type="match status" value="1"/>
</dbReference>
<name>A0A645BFH4_9ZZZZ</name>
<comment type="caution">
    <text evidence="6">The sequence shown here is derived from an EMBL/GenBank/DDBJ whole genome shotgun (WGS) entry which is preliminary data.</text>
</comment>
<dbReference type="SMART" id="SM00955">
    <property type="entry name" value="RNB"/>
    <property type="match status" value="1"/>
</dbReference>
<keyword evidence="1" id="KW-0540">Nuclease</keyword>
<evidence type="ECO:0000259" key="4">
    <source>
        <dbReference type="SMART" id="SM00357"/>
    </source>
</evidence>
<accession>A0A645BFH4</accession>
<dbReference type="SUPFAM" id="SSF50249">
    <property type="entry name" value="Nucleic acid-binding proteins"/>
    <property type="match status" value="2"/>
</dbReference>
<dbReference type="GO" id="GO:0003723">
    <property type="term" value="F:RNA binding"/>
    <property type="evidence" value="ECO:0007669"/>
    <property type="project" value="InterPro"/>
</dbReference>
<keyword evidence="3" id="KW-0269">Exonuclease</keyword>
<evidence type="ECO:0000259" key="5">
    <source>
        <dbReference type="SMART" id="SM00955"/>
    </source>
</evidence>
<dbReference type="InterPro" id="IPR011129">
    <property type="entry name" value="CSD"/>
</dbReference>
<organism evidence="6">
    <name type="scientific">bioreactor metagenome</name>
    <dbReference type="NCBI Taxonomy" id="1076179"/>
    <lineage>
        <taxon>unclassified sequences</taxon>
        <taxon>metagenomes</taxon>
        <taxon>ecological metagenomes</taxon>
    </lineage>
</organism>